<evidence type="ECO:0000256" key="1">
    <source>
        <dbReference type="ARBA" id="ARBA00002521"/>
    </source>
</evidence>
<evidence type="ECO:0000256" key="4">
    <source>
        <dbReference type="ARBA" id="ARBA00022723"/>
    </source>
</evidence>
<reference evidence="9 10" key="2">
    <citation type="journal article" date="2016" name="Int. J. Syst. Evol. Microbiol.">
        <title>Flavisolibacter tropicus sp. nov., isolated from tropical soil.</title>
        <authorList>
            <person name="Lee J.J."/>
            <person name="Kang M.S."/>
            <person name="Kim G.S."/>
            <person name="Lee C.S."/>
            <person name="Lim S."/>
            <person name="Lee J."/>
            <person name="Roh S.H."/>
            <person name="Kang H."/>
            <person name="Ha J.M."/>
            <person name="Bae S."/>
            <person name="Jung H.Y."/>
            <person name="Kim M.K."/>
        </authorList>
    </citation>
    <scope>NUCLEOTIDE SEQUENCE [LARGE SCALE GENOMIC DNA]</scope>
    <source>
        <strain evidence="9 10">LCS9</strain>
    </source>
</reference>
<dbReference type="NCBIfam" id="TIGR00500">
    <property type="entry name" value="met_pdase_I"/>
    <property type="match status" value="1"/>
</dbReference>
<keyword evidence="4 6" id="KW-0479">Metal-binding</keyword>
<feature type="binding site" evidence="6">
    <location>
        <position position="105"/>
    </location>
    <ligand>
        <name>a divalent metal cation</name>
        <dbReference type="ChEBI" id="CHEBI:60240"/>
        <label>2</label>
        <note>catalytic</note>
    </ligand>
</feature>
<dbReference type="Proteomes" id="UP000077177">
    <property type="component" value="Chromosome"/>
</dbReference>
<dbReference type="HAMAP" id="MF_01974">
    <property type="entry name" value="MetAP_1"/>
    <property type="match status" value="1"/>
</dbReference>
<dbReference type="STRING" id="1492898.SY85_12695"/>
<keyword evidence="2 6" id="KW-0031">Aminopeptidase</keyword>
<evidence type="ECO:0000313" key="9">
    <source>
        <dbReference type="EMBL" id="ANE51237.1"/>
    </source>
</evidence>
<dbReference type="Gene3D" id="3.90.230.10">
    <property type="entry name" value="Creatinase/methionine aminopeptidase superfamily"/>
    <property type="match status" value="1"/>
</dbReference>
<dbReference type="PANTHER" id="PTHR43330:SF13">
    <property type="entry name" value="METHIONINE AMINOPEPTIDASE 2"/>
    <property type="match status" value="1"/>
</dbReference>
<dbReference type="SUPFAM" id="SSF55920">
    <property type="entry name" value="Creatinase/aminopeptidase"/>
    <property type="match status" value="1"/>
</dbReference>
<evidence type="ECO:0000256" key="7">
    <source>
        <dbReference type="RuleBase" id="RU003653"/>
    </source>
</evidence>
<evidence type="ECO:0000313" key="10">
    <source>
        <dbReference type="Proteomes" id="UP000077177"/>
    </source>
</evidence>
<name>A0A172TWW9_9BACT</name>
<dbReference type="OrthoDB" id="9802055at2"/>
<keyword evidence="10" id="KW-1185">Reference proteome</keyword>
<dbReference type="RefSeq" id="WP_066405048.1">
    <property type="nucleotide sequence ID" value="NZ_CP011390.1"/>
</dbReference>
<feature type="binding site" evidence="6">
    <location>
        <position position="94"/>
    </location>
    <ligand>
        <name>a divalent metal cation</name>
        <dbReference type="ChEBI" id="CHEBI:60240"/>
        <label>1</label>
    </ligand>
</feature>
<feature type="binding site" evidence="6">
    <location>
        <position position="76"/>
    </location>
    <ligand>
        <name>substrate</name>
    </ligand>
</feature>
<dbReference type="GO" id="GO:0070006">
    <property type="term" value="F:metalloaminopeptidase activity"/>
    <property type="evidence" value="ECO:0007669"/>
    <property type="project" value="UniProtKB-UniRule"/>
</dbReference>
<keyword evidence="5 6" id="KW-0378">Hydrolase</keyword>
<dbReference type="InterPro" id="IPR036005">
    <property type="entry name" value="Creatinase/aminopeptidase-like"/>
</dbReference>
<dbReference type="AlphaFoldDB" id="A0A172TWW9"/>
<feature type="binding site" evidence="6">
    <location>
        <position position="168"/>
    </location>
    <ligand>
        <name>a divalent metal cation</name>
        <dbReference type="ChEBI" id="CHEBI:60240"/>
        <label>2</label>
        <note>catalytic</note>
    </ligand>
</feature>
<evidence type="ECO:0000256" key="6">
    <source>
        <dbReference type="HAMAP-Rule" id="MF_01974"/>
    </source>
</evidence>
<dbReference type="InterPro" id="IPR001714">
    <property type="entry name" value="Pept_M24_MAP"/>
</dbReference>
<feature type="binding site" evidence="6">
    <location>
        <position position="202"/>
    </location>
    <ligand>
        <name>a divalent metal cation</name>
        <dbReference type="ChEBI" id="CHEBI:60240"/>
        <label>2</label>
        <note>catalytic</note>
    </ligand>
</feature>
<dbReference type="EMBL" id="CP011390">
    <property type="protein sequence ID" value="ANE51237.1"/>
    <property type="molecule type" value="Genomic_DNA"/>
</dbReference>
<gene>
    <name evidence="6" type="primary">map</name>
    <name evidence="9" type="ORF">SY85_12695</name>
</gene>
<dbReference type="Pfam" id="PF00557">
    <property type="entry name" value="Peptidase_M24"/>
    <property type="match status" value="1"/>
</dbReference>
<organism evidence="9 10">
    <name type="scientific">Flavisolibacter tropicus</name>
    <dbReference type="NCBI Taxonomy" id="1492898"/>
    <lineage>
        <taxon>Bacteria</taxon>
        <taxon>Pseudomonadati</taxon>
        <taxon>Bacteroidota</taxon>
        <taxon>Chitinophagia</taxon>
        <taxon>Chitinophagales</taxon>
        <taxon>Chitinophagaceae</taxon>
        <taxon>Flavisolibacter</taxon>
    </lineage>
</organism>
<comment type="subunit">
    <text evidence="6">Monomer.</text>
</comment>
<feature type="binding site" evidence="6">
    <location>
        <position position="233"/>
    </location>
    <ligand>
        <name>a divalent metal cation</name>
        <dbReference type="ChEBI" id="CHEBI:60240"/>
        <label>2</label>
        <note>catalytic</note>
    </ligand>
</feature>
<dbReference type="InterPro" id="IPR002467">
    <property type="entry name" value="Pept_M24A_MAP1"/>
</dbReference>
<evidence type="ECO:0000256" key="3">
    <source>
        <dbReference type="ARBA" id="ARBA00022670"/>
    </source>
</evidence>
<evidence type="ECO:0000256" key="2">
    <source>
        <dbReference type="ARBA" id="ARBA00022438"/>
    </source>
</evidence>
<dbReference type="GO" id="GO:0006508">
    <property type="term" value="P:proteolysis"/>
    <property type="evidence" value="ECO:0007669"/>
    <property type="project" value="UniProtKB-KW"/>
</dbReference>
<proteinExistence type="inferred from homology"/>
<feature type="binding site" evidence="6">
    <location>
        <position position="233"/>
    </location>
    <ligand>
        <name>a divalent metal cation</name>
        <dbReference type="ChEBI" id="CHEBI:60240"/>
        <label>1</label>
    </ligand>
</feature>
<dbReference type="CDD" id="cd01086">
    <property type="entry name" value="MetAP1"/>
    <property type="match status" value="1"/>
</dbReference>
<dbReference type="GO" id="GO:0004239">
    <property type="term" value="F:initiator methionyl aminopeptidase activity"/>
    <property type="evidence" value="ECO:0007669"/>
    <property type="project" value="UniProtKB-UniRule"/>
</dbReference>
<dbReference type="KEGG" id="fla:SY85_12695"/>
<sequence>MSITKEAELIGMQKASEAVACTLKEMRNYAQPGMTTKHLDEYGAKILSDFGAKSAPYLTYGFPGWTCISVNNEFCHGIPSDNRKLKEGDLINIDVSAELDGFWSDNGSSFVLGKDINQYQKLVDASKEILHKAIYNIKGGVRISDIGYLIETEAKKRGYKVIKNLTGHGVGRSLHEEPSEIANYKDRFNLTRFKKNAVVAIETFIATASTYAETLNDGWTMVGNKGGFMAQHEHTIVVTDGKPIILTAMNGIWN</sequence>
<feature type="binding site" evidence="6">
    <location>
        <position position="175"/>
    </location>
    <ligand>
        <name>substrate</name>
    </ligand>
</feature>
<dbReference type="PATRIC" id="fig|1492898.3.peg.2736"/>
<keyword evidence="3 6" id="KW-0645">Protease</keyword>
<feature type="binding site" evidence="6">
    <location>
        <position position="105"/>
    </location>
    <ligand>
        <name>a divalent metal cation</name>
        <dbReference type="ChEBI" id="CHEBI:60240"/>
        <label>1</label>
    </ligand>
</feature>
<dbReference type="GO" id="GO:0046872">
    <property type="term" value="F:metal ion binding"/>
    <property type="evidence" value="ECO:0007669"/>
    <property type="project" value="UniProtKB-UniRule"/>
</dbReference>
<comment type="similarity">
    <text evidence="6">Belongs to the peptidase M24A family. Methionine aminopeptidase type 1 subfamily.</text>
</comment>
<accession>A0A172TWW9</accession>
<protein>
    <recommendedName>
        <fullName evidence="6 7">Methionine aminopeptidase</fullName>
        <shortName evidence="6">MAP</shortName>
        <shortName evidence="6">MetAP</shortName>
        <ecNumber evidence="6 7">3.4.11.18</ecNumber>
    </recommendedName>
    <alternativeName>
        <fullName evidence="6">Peptidase M</fullName>
    </alternativeName>
</protein>
<reference evidence="10" key="1">
    <citation type="submission" date="2015-01" db="EMBL/GenBank/DDBJ databases">
        <title>Flavisolibacter sp./LCS9/ whole genome sequencing.</title>
        <authorList>
            <person name="Kim M.K."/>
            <person name="Srinivasan S."/>
            <person name="Lee J.-J."/>
        </authorList>
    </citation>
    <scope>NUCLEOTIDE SEQUENCE [LARGE SCALE GENOMIC DNA]</scope>
    <source>
        <strain evidence="10">LCS9</strain>
    </source>
</reference>
<evidence type="ECO:0000256" key="5">
    <source>
        <dbReference type="ARBA" id="ARBA00022801"/>
    </source>
</evidence>
<feature type="domain" description="Peptidase M24" evidence="8">
    <location>
        <begin position="12"/>
        <end position="240"/>
    </location>
</feature>
<comment type="catalytic activity">
    <reaction evidence="6 7">
        <text>Release of N-terminal amino acids, preferentially methionine, from peptides and arylamides.</text>
        <dbReference type="EC" id="3.4.11.18"/>
    </reaction>
</comment>
<dbReference type="InterPro" id="IPR000994">
    <property type="entry name" value="Pept_M24"/>
</dbReference>
<dbReference type="PANTHER" id="PTHR43330">
    <property type="entry name" value="METHIONINE AMINOPEPTIDASE"/>
    <property type="match status" value="1"/>
</dbReference>
<evidence type="ECO:0000259" key="8">
    <source>
        <dbReference type="Pfam" id="PF00557"/>
    </source>
</evidence>
<comment type="function">
    <text evidence="1 6">Removes the N-terminal methionine from nascent proteins. The N-terminal methionine is often cleaved when the second residue in the primary sequence is small and uncharged (Met-Ala-, Cys, Gly, Pro, Ser, Thr, or Val). Requires deformylation of the N(alpha)-formylated initiator methionine before it can be hydrolyzed.</text>
</comment>
<dbReference type="EC" id="3.4.11.18" evidence="6 7"/>
<dbReference type="PRINTS" id="PR00599">
    <property type="entry name" value="MAPEPTIDASE"/>
</dbReference>
<comment type="cofactor">
    <cofactor evidence="6">
        <name>Co(2+)</name>
        <dbReference type="ChEBI" id="CHEBI:48828"/>
    </cofactor>
    <cofactor evidence="6">
        <name>Zn(2+)</name>
        <dbReference type="ChEBI" id="CHEBI:29105"/>
    </cofactor>
    <cofactor evidence="6">
        <name>Mn(2+)</name>
        <dbReference type="ChEBI" id="CHEBI:29035"/>
    </cofactor>
    <cofactor evidence="6">
        <name>Fe(2+)</name>
        <dbReference type="ChEBI" id="CHEBI:29033"/>
    </cofactor>
    <text evidence="6">Binds 2 divalent metal cations per subunit. Has a high-affinity and a low affinity metal-binding site. The true nature of the physiological cofactor is under debate. The enzyme is active with cobalt, zinc, manganese or divalent iron ions. Most likely, methionine aminopeptidases function as mononuclear Fe(2+)-metalloproteases under physiological conditions, and the catalytically relevant metal-binding site has been assigned to the histidine-containing high-affinity site.</text>
</comment>